<sequence length="448" mass="48653">MPPHNPTTTIPHPEPAAAVLPSFTGYRDLLGLIRQLSSLGGCARPIRLEGHRTENDAFTGEILRELKSKELPAGHLLVRCGNRRTTRCPSCAELYRQDTYHLIAAGLRGGKNIPDQVAAHPRVFATLTAPSYGPVHGRRVNGSARCRCGRTHTKGDPILGAPLDPEHYDYTGAVLWNAHAPALWARFMLHLRRTIAAAAGIPQRLLHRVARVSYAKVAEYQRRGLIHFHAVIRLDGPAGSYTPPPAWATPETLADGVHVAAARAHVDGPEIDGRTYSFGFGRELDVKVIQSAAFQAGTTITEGKVAGYVAKYATKGAESAAGTLDRRLKLIAELGQETIPEHAARMIRTAWALGARRDLGHLKLRAWAHMLGFRGHFSTKTRAYSTTLGALRAARAAWQSRHTPDPEPTTLVLAHWAYDGTGLTPDLERLAALISGGPTREPAVTTRA</sequence>
<comment type="caution">
    <text evidence="1">The sequence shown here is derived from an EMBL/GenBank/DDBJ whole genome shotgun (WGS) entry which is preliminary data.</text>
</comment>
<gene>
    <name evidence="1" type="ORF">OFY01_01020</name>
</gene>
<keyword evidence="2" id="KW-1185">Reference proteome</keyword>
<protein>
    <submittedName>
        <fullName evidence="1">Replication initiation protein</fullName>
    </submittedName>
</protein>
<organism evidence="1 2">
    <name type="scientific">Streptomyces beihaiensis</name>
    <dbReference type="NCBI Taxonomy" id="2984495"/>
    <lineage>
        <taxon>Bacteria</taxon>
        <taxon>Bacillati</taxon>
        <taxon>Actinomycetota</taxon>
        <taxon>Actinomycetes</taxon>
        <taxon>Kitasatosporales</taxon>
        <taxon>Streptomycetaceae</taxon>
        <taxon>Streptomyces</taxon>
    </lineage>
</organism>
<proteinExistence type="predicted"/>
<dbReference type="Pfam" id="PF20199">
    <property type="entry name" value="RepSA"/>
    <property type="match status" value="1"/>
</dbReference>
<evidence type="ECO:0000313" key="2">
    <source>
        <dbReference type="Proteomes" id="UP001163064"/>
    </source>
</evidence>
<name>A0ABT3TMU3_9ACTN</name>
<reference evidence="1" key="1">
    <citation type="submission" date="2022-10" db="EMBL/GenBank/DDBJ databases">
        <title>Streptomyces beihaiensis sp. nov., a chitin degrading actinobacterium, isolated from shrimp pond soil.</title>
        <authorList>
            <person name="Xie J."/>
            <person name="Shen N."/>
        </authorList>
    </citation>
    <scope>NUCLEOTIDE SEQUENCE</scope>
    <source>
        <strain evidence="1">GXMU-J5</strain>
    </source>
</reference>
<dbReference type="EMBL" id="JAPHNL010000002">
    <property type="protein sequence ID" value="MCX3058374.1"/>
    <property type="molecule type" value="Genomic_DNA"/>
</dbReference>
<accession>A0ABT3TMU3</accession>
<evidence type="ECO:0000313" key="1">
    <source>
        <dbReference type="EMBL" id="MCX3058374.1"/>
    </source>
</evidence>
<dbReference type="RefSeq" id="WP_266595337.1">
    <property type="nucleotide sequence ID" value="NZ_JAPHNL010000002.1"/>
</dbReference>
<dbReference type="Proteomes" id="UP001163064">
    <property type="component" value="Unassembled WGS sequence"/>
</dbReference>
<dbReference type="InterPro" id="IPR046828">
    <property type="entry name" value="RepSA"/>
</dbReference>